<evidence type="ECO:0000313" key="2">
    <source>
        <dbReference type="Proteomes" id="UP000013827"/>
    </source>
</evidence>
<dbReference type="KEGG" id="ehx:EMIHUDRAFT_368576"/>
<reference evidence="2" key="1">
    <citation type="journal article" date="2013" name="Nature">
        <title>Pan genome of the phytoplankton Emiliania underpins its global distribution.</title>
        <authorList>
            <person name="Read B.A."/>
            <person name="Kegel J."/>
            <person name="Klute M.J."/>
            <person name="Kuo A."/>
            <person name="Lefebvre S.C."/>
            <person name="Maumus F."/>
            <person name="Mayer C."/>
            <person name="Miller J."/>
            <person name="Monier A."/>
            <person name="Salamov A."/>
            <person name="Young J."/>
            <person name="Aguilar M."/>
            <person name="Claverie J.M."/>
            <person name="Frickenhaus S."/>
            <person name="Gonzalez K."/>
            <person name="Herman E.K."/>
            <person name="Lin Y.C."/>
            <person name="Napier J."/>
            <person name="Ogata H."/>
            <person name="Sarno A.F."/>
            <person name="Shmutz J."/>
            <person name="Schroeder D."/>
            <person name="de Vargas C."/>
            <person name="Verret F."/>
            <person name="von Dassow P."/>
            <person name="Valentin K."/>
            <person name="Van de Peer Y."/>
            <person name="Wheeler G."/>
            <person name="Dacks J.B."/>
            <person name="Delwiche C.F."/>
            <person name="Dyhrman S.T."/>
            <person name="Glockner G."/>
            <person name="John U."/>
            <person name="Richards T."/>
            <person name="Worden A.Z."/>
            <person name="Zhang X."/>
            <person name="Grigoriev I.V."/>
            <person name="Allen A.E."/>
            <person name="Bidle K."/>
            <person name="Borodovsky M."/>
            <person name="Bowler C."/>
            <person name="Brownlee C."/>
            <person name="Cock J.M."/>
            <person name="Elias M."/>
            <person name="Gladyshev V.N."/>
            <person name="Groth M."/>
            <person name="Guda C."/>
            <person name="Hadaegh A."/>
            <person name="Iglesias-Rodriguez M.D."/>
            <person name="Jenkins J."/>
            <person name="Jones B.M."/>
            <person name="Lawson T."/>
            <person name="Leese F."/>
            <person name="Lindquist E."/>
            <person name="Lobanov A."/>
            <person name="Lomsadze A."/>
            <person name="Malik S.B."/>
            <person name="Marsh M.E."/>
            <person name="Mackinder L."/>
            <person name="Mock T."/>
            <person name="Mueller-Roeber B."/>
            <person name="Pagarete A."/>
            <person name="Parker M."/>
            <person name="Probert I."/>
            <person name="Quesneville H."/>
            <person name="Raines C."/>
            <person name="Rensing S.A."/>
            <person name="Riano-Pachon D.M."/>
            <person name="Richier S."/>
            <person name="Rokitta S."/>
            <person name="Shiraiwa Y."/>
            <person name="Soanes D.M."/>
            <person name="van der Giezen M."/>
            <person name="Wahlund T.M."/>
            <person name="Williams B."/>
            <person name="Wilson W."/>
            <person name="Wolfe G."/>
            <person name="Wurch L.L."/>
        </authorList>
    </citation>
    <scope>NUCLEOTIDE SEQUENCE</scope>
</reference>
<proteinExistence type="predicted"/>
<dbReference type="HOGENOM" id="CLU_2983103_0_0_1"/>
<dbReference type="PaxDb" id="2903-EOD13552"/>
<dbReference type="GeneID" id="17259729"/>
<accession>A0A0D3IQL7</accession>
<dbReference type="KEGG" id="ehx:EMIHUDRAFT_356989"/>
<dbReference type="GeneID" id="17267466"/>
<dbReference type="Proteomes" id="UP000013827">
    <property type="component" value="Unassembled WGS sequence"/>
</dbReference>
<sequence>MLIDDERGTLAYYQYACCGGGKLRKYPCVTCSRVAEPLPCHPPPAMSPEMLERYGGSC</sequence>
<dbReference type="AlphaFoldDB" id="A0A0D3IQL7"/>
<name>A0A0D3IQL7_EMIH1</name>
<organism evidence="1 2">
    <name type="scientific">Emiliania huxleyi (strain CCMP1516)</name>
    <dbReference type="NCBI Taxonomy" id="280463"/>
    <lineage>
        <taxon>Eukaryota</taxon>
        <taxon>Haptista</taxon>
        <taxon>Haptophyta</taxon>
        <taxon>Prymnesiophyceae</taxon>
        <taxon>Isochrysidales</taxon>
        <taxon>Noelaerhabdaceae</taxon>
        <taxon>Emiliania</taxon>
    </lineage>
</organism>
<protein>
    <submittedName>
        <fullName evidence="1">Uncharacterized protein</fullName>
    </submittedName>
</protein>
<dbReference type="EnsemblProtists" id="EOD21926">
    <property type="protein sequence ID" value="EOD21926"/>
    <property type="gene ID" value="EMIHUDRAFT_368576"/>
</dbReference>
<evidence type="ECO:0000313" key="1">
    <source>
        <dbReference type="EnsemblProtists" id="EOD13552"/>
    </source>
</evidence>
<dbReference type="EnsemblProtists" id="EOD13552">
    <property type="protein sequence ID" value="EOD13552"/>
    <property type="gene ID" value="EMIHUDRAFT_356989"/>
</dbReference>
<dbReference type="RefSeq" id="XP_005765981.1">
    <property type="nucleotide sequence ID" value="XM_005765924.1"/>
</dbReference>
<dbReference type="RefSeq" id="XP_005774355.1">
    <property type="nucleotide sequence ID" value="XM_005774298.1"/>
</dbReference>
<reference evidence="1" key="2">
    <citation type="submission" date="2024-10" db="UniProtKB">
        <authorList>
            <consortium name="EnsemblProtists"/>
        </authorList>
    </citation>
    <scope>IDENTIFICATION</scope>
</reference>
<keyword evidence="2" id="KW-1185">Reference proteome</keyword>